<sequence>MSWAGDEGSEASIARETETAHDGRLRGEVRWHARRASGRRVGNALADRSRRQPSLPSVDATQSVTEAGAWHGMAWHRIAGRDNA</sequence>
<feature type="region of interest" description="Disordered" evidence="1">
    <location>
        <begin position="1"/>
        <end position="61"/>
    </location>
</feature>
<organism evidence="2 3">
    <name type="scientific">Colletotrichum liriopes</name>
    <dbReference type="NCBI Taxonomy" id="708192"/>
    <lineage>
        <taxon>Eukaryota</taxon>
        <taxon>Fungi</taxon>
        <taxon>Dikarya</taxon>
        <taxon>Ascomycota</taxon>
        <taxon>Pezizomycotina</taxon>
        <taxon>Sordariomycetes</taxon>
        <taxon>Hypocreomycetidae</taxon>
        <taxon>Glomerellales</taxon>
        <taxon>Glomerellaceae</taxon>
        <taxon>Colletotrichum</taxon>
        <taxon>Colletotrichum spaethianum species complex</taxon>
    </lineage>
</organism>
<feature type="compositionally biased region" description="Basic and acidic residues" evidence="1">
    <location>
        <begin position="13"/>
        <end position="31"/>
    </location>
</feature>
<gene>
    <name evidence="2" type="ORF">ColLi_11734</name>
</gene>
<name>A0AA37GYU0_9PEZI</name>
<reference evidence="2 3" key="1">
    <citation type="submission" date="2021-07" db="EMBL/GenBank/DDBJ databases">
        <title>Genome data of Colletotrichum spaethianum.</title>
        <authorList>
            <person name="Utami Y.D."/>
            <person name="Hiruma K."/>
        </authorList>
    </citation>
    <scope>NUCLEOTIDE SEQUENCE [LARGE SCALE GENOMIC DNA]</scope>
    <source>
        <strain evidence="2 3">MAFF 242679</strain>
    </source>
</reference>
<dbReference type="Proteomes" id="UP001055172">
    <property type="component" value="Unassembled WGS sequence"/>
</dbReference>
<comment type="caution">
    <text evidence="2">The sequence shown here is derived from an EMBL/GenBank/DDBJ whole genome shotgun (WGS) entry which is preliminary data.</text>
</comment>
<proteinExistence type="predicted"/>
<protein>
    <submittedName>
        <fullName evidence="2">Uncharacterized protein</fullName>
    </submittedName>
</protein>
<evidence type="ECO:0000313" key="3">
    <source>
        <dbReference type="Proteomes" id="UP001055172"/>
    </source>
</evidence>
<keyword evidence="3" id="KW-1185">Reference proteome</keyword>
<dbReference type="EMBL" id="BPPX01000036">
    <property type="protein sequence ID" value="GJC88896.1"/>
    <property type="molecule type" value="Genomic_DNA"/>
</dbReference>
<dbReference type="AlphaFoldDB" id="A0AA37GYU0"/>
<evidence type="ECO:0000313" key="2">
    <source>
        <dbReference type="EMBL" id="GJC88896.1"/>
    </source>
</evidence>
<evidence type="ECO:0000256" key="1">
    <source>
        <dbReference type="SAM" id="MobiDB-lite"/>
    </source>
</evidence>
<accession>A0AA37GYU0</accession>
<feature type="compositionally biased region" description="Polar residues" evidence="1">
    <location>
        <begin position="52"/>
        <end position="61"/>
    </location>
</feature>